<comment type="caution">
    <text evidence="2">The sequence shown here is derived from an EMBL/GenBank/DDBJ whole genome shotgun (WGS) entry which is preliminary data.</text>
</comment>
<keyword evidence="3" id="KW-1185">Reference proteome</keyword>
<gene>
    <name evidence="2" type="ORF">PUN28_000888</name>
</gene>
<evidence type="ECO:0000313" key="3">
    <source>
        <dbReference type="Proteomes" id="UP001430953"/>
    </source>
</evidence>
<dbReference type="Proteomes" id="UP001430953">
    <property type="component" value="Unassembled WGS sequence"/>
</dbReference>
<dbReference type="EMBL" id="JADYXP020000001">
    <property type="protein sequence ID" value="KAL0133450.1"/>
    <property type="molecule type" value="Genomic_DNA"/>
</dbReference>
<protein>
    <submittedName>
        <fullName evidence="2">Uncharacterized protein</fullName>
    </submittedName>
</protein>
<feature type="transmembrane region" description="Helical" evidence="1">
    <location>
        <begin position="37"/>
        <end position="56"/>
    </location>
</feature>
<evidence type="ECO:0000313" key="2">
    <source>
        <dbReference type="EMBL" id="KAL0133450.1"/>
    </source>
</evidence>
<sequence length="87" mass="10082">MRRIYIIIDLKLRSHVFRSHDNFIVVVSLVSLSARPILVKLSAIGVFILFYFFLFASHTRASRLYTVSKAVLFRSNGRTLNYSSQRS</sequence>
<proteinExistence type="predicted"/>
<keyword evidence="1" id="KW-0472">Membrane</keyword>
<name>A0AAW2H1N3_9HYME</name>
<evidence type="ECO:0000256" key="1">
    <source>
        <dbReference type="SAM" id="Phobius"/>
    </source>
</evidence>
<organism evidence="2 3">
    <name type="scientific">Cardiocondyla obscurior</name>
    <dbReference type="NCBI Taxonomy" id="286306"/>
    <lineage>
        <taxon>Eukaryota</taxon>
        <taxon>Metazoa</taxon>
        <taxon>Ecdysozoa</taxon>
        <taxon>Arthropoda</taxon>
        <taxon>Hexapoda</taxon>
        <taxon>Insecta</taxon>
        <taxon>Pterygota</taxon>
        <taxon>Neoptera</taxon>
        <taxon>Endopterygota</taxon>
        <taxon>Hymenoptera</taxon>
        <taxon>Apocrita</taxon>
        <taxon>Aculeata</taxon>
        <taxon>Formicoidea</taxon>
        <taxon>Formicidae</taxon>
        <taxon>Myrmicinae</taxon>
        <taxon>Cardiocondyla</taxon>
    </lineage>
</organism>
<dbReference type="AlphaFoldDB" id="A0AAW2H1N3"/>
<keyword evidence="1" id="KW-0812">Transmembrane</keyword>
<accession>A0AAW2H1N3</accession>
<reference evidence="2 3" key="1">
    <citation type="submission" date="2023-03" db="EMBL/GenBank/DDBJ databases">
        <title>High recombination rates correlate with genetic variation in Cardiocondyla obscurior ants.</title>
        <authorList>
            <person name="Errbii M."/>
        </authorList>
    </citation>
    <scope>NUCLEOTIDE SEQUENCE [LARGE SCALE GENOMIC DNA]</scope>
    <source>
        <strain evidence="2">Alpha-2009</strain>
        <tissue evidence="2">Whole body</tissue>
    </source>
</reference>
<keyword evidence="1" id="KW-1133">Transmembrane helix</keyword>